<dbReference type="Proteomes" id="UP000543908">
    <property type="component" value="Unassembled WGS sequence"/>
</dbReference>
<organism evidence="2 3">
    <name type="scientific">Pseudomonas allii</name>
    <dbReference type="NCBI Taxonomy" id="2740531"/>
    <lineage>
        <taxon>Bacteria</taxon>
        <taxon>Pseudomonadati</taxon>
        <taxon>Pseudomonadota</taxon>
        <taxon>Gammaproteobacteria</taxon>
        <taxon>Pseudomonadales</taxon>
        <taxon>Pseudomonadaceae</taxon>
        <taxon>Pseudomonas</taxon>
    </lineage>
</organism>
<dbReference type="RefSeq" id="WP_179029325.1">
    <property type="nucleotide sequence ID" value="NZ_JABUHS010000040.1"/>
</dbReference>
<reference evidence="2 3" key="1">
    <citation type="submission" date="2020-05" db="EMBL/GenBank/DDBJ databases">
        <title>Onion-isolated Pseudomonas sp.</title>
        <authorList>
            <person name="Fujikawa T."/>
            <person name="Sawada H."/>
        </authorList>
    </citation>
    <scope>NUCLEOTIDE SEQUENCE [LARGE SCALE GENOMIC DNA]</scope>
    <source>
        <strain evidence="2 3">MAFF 301512</strain>
    </source>
</reference>
<evidence type="ECO:0000256" key="1">
    <source>
        <dbReference type="SAM" id="MobiDB-lite"/>
    </source>
</evidence>
<name>A0A7Y8RKK0_9PSED</name>
<gene>
    <name evidence="2" type="ORF">HT123_06090</name>
</gene>
<protein>
    <submittedName>
        <fullName evidence="2">Uncharacterized protein</fullName>
    </submittedName>
</protein>
<dbReference type="EMBL" id="JABUHS010000040">
    <property type="protein sequence ID" value="NWN60779.1"/>
    <property type="molecule type" value="Genomic_DNA"/>
</dbReference>
<evidence type="ECO:0000313" key="2">
    <source>
        <dbReference type="EMBL" id="NWN60779.1"/>
    </source>
</evidence>
<evidence type="ECO:0000313" key="3">
    <source>
        <dbReference type="Proteomes" id="UP000543908"/>
    </source>
</evidence>
<sequence>MSTLSYNVGYTLGAVARGFLRVMKSPKHTAPASPLIATQLLQAAPHPSGQVLETMRQVPAIVRLKGVDLNSWYEANTRVVAVKKPARQRKPRTSGKQASPVESTPGVEMKLVELIPIPDRFSDYRRAMECGITDEQFRALGN</sequence>
<feature type="compositionally biased region" description="Basic residues" evidence="1">
    <location>
        <begin position="84"/>
        <end position="93"/>
    </location>
</feature>
<comment type="caution">
    <text evidence="2">The sequence shown here is derived from an EMBL/GenBank/DDBJ whole genome shotgun (WGS) entry which is preliminary data.</text>
</comment>
<feature type="region of interest" description="Disordered" evidence="1">
    <location>
        <begin position="83"/>
        <end position="104"/>
    </location>
</feature>
<accession>A0A7Y8RKK0</accession>
<dbReference type="AlphaFoldDB" id="A0A7Y8RKK0"/>
<proteinExistence type="predicted"/>